<name>A0A0C2XKP7_AMAMK</name>
<keyword evidence="3" id="KW-0472">Membrane</keyword>
<feature type="domain" description="Phosphatidylinositol N-acetylglucosaminyltransferase subunit H conserved" evidence="4">
    <location>
        <begin position="92"/>
        <end position="154"/>
    </location>
</feature>
<keyword evidence="3" id="KW-1133">Transmembrane helix</keyword>
<accession>A0A0C2XKP7</accession>
<keyword evidence="6" id="KW-1185">Reference proteome</keyword>
<evidence type="ECO:0000313" key="6">
    <source>
        <dbReference type="Proteomes" id="UP000054549"/>
    </source>
</evidence>
<dbReference type="PANTHER" id="PTHR15231">
    <property type="entry name" value="PHOSPHATIDYLINOSITOL N-ACETYLGLUCOSAMINYLTRANSFERASE SUBUNIT H"/>
    <property type="match status" value="1"/>
</dbReference>
<dbReference type="InterPro" id="IPR019328">
    <property type="entry name" value="PIGH-H_dom"/>
</dbReference>
<keyword evidence="3" id="KW-0812">Transmembrane</keyword>
<evidence type="ECO:0000256" key="1">
    <source>
        <dbReference type="ARBA" id="ARBA00004687"/>
    </source>
</evidence>
<gene>
    <name evidence="5" type="ORF">M378DRAFT_69222</name>
</gene>
<dbReference type="GO" id="GO:0006506">
    <property type="term" value="P:GPI anchor biosynthetic process"/>
    <property type="evidence" value="ECO:0007669"/>
    <property type="project" value="UniProtKB-UniPathway"/>
</dbReference>
<dbReference type="Pfam" id="PF10181">
    <property type="entry name" value="PIG-H"/>
    <property type="match status" value="1"/>
</dbReference>
<evidence type="ECO:0000313" key="5">
    <source>
        <dbReference type="EMBL" id="KIL69648.1"/>
    </source>
</evidence>
<proteinExistence type="inferred from homology"/>
<dbReference type="GO" id="GO:0000506">
    <property type="term" value="C:glycosylphosphatidylinositol-N-acetylglucosaminyltransferase (GPI-GnT) complex"/>
    <property type="evidence" value="ECO:0007669"/>
    <property type="project" value="InterPro"/>
</dbReference>
<evidence type="ECO:0000256" key="2">
    <source>
        <dbReference type="ARBA" id="ARBA00009610"/>
    </source>
</evidence>
<comment type="similarity">
    <text evidence="2">Belongs to the PIGH family.</text>
</comment>
<feature type="transmembrane region" description="Helical" evidence="3">
    <location>
        <begin position="61"/>
        <end position="82"/>
    </location>
</feature>
<protein>
    <recommendedName>
        <fullName evidence="4">Phosphatidylinositol N-acetylglucosaminyltransferase subunit H conserved domain-containing protein</fullName>
    </recommendedName>
</protein>
<dbReference type="InterPro" id="IPR044215">
    <property type="entry name" value="PIG-H"/>
</dbReference>
<dbReference type="Proteomes" id="UP000054549">
    <property type="component" value="Unassembled WGS sequence"/>
</dbReference>
<dbReference type="InParanoid" id="A0A0C2XKP7"/>
<dbReference type="UniPathway" id="UPA00196"/>
<comment type="pathway">
    <text evidence="1">Glycolipid biosynthesis; glycosylphosphatidylinositol-anchor biosynthesis.</text>
</comment>
<evidence type="ECO:0000256" key="3">
    <source>
        <dbReference type="SAM" id="Phobius"/>
    </source>
</evidence>
<evidence type="ECO:0000259" key="4">
    <source>
        <dbReference type="Pfam" id="PF10181"/>
    </source>
</evidence>
<reference evidence="5 6" key="1">
    <citation type="submission" date="2014-04" db="EMBL/GenBank/DDBJ databases">
        <title>Evolutionary Origins and Diversification of the Mycorrhizal Mutualists.</title>
        <authorList>
            <consortium name="DOE Joint Genome Institute"/>
            <consortium name="Mycorrhizal Genomics Consortium"/>
            <person name="Kohler A."/>
            <person name="Kuo A."/>
            <person name="Nagy L.G."/>
            <person name="Floudas D."/>
            <person name="Copeland A."/>
            <person name="Barry K.W."/>
            <person name="Cichocki N."/>
            <person name="Veneault-Fourrey C."/>
            <person name="LaButti K."/>
            <person name="Lindquist E.A."/>
            <person name="Lipzen A."/>
            <person name="Lundell T."/>
            <person name="Morin E."/>
            <person name="Murat C."/>
            <person name="Riley R."/>
            <person name="Ohm R."/>
            <person name="Sun H."/>
            <person name="Tunlid A."/>
            <person name="Henrissat B."/>
            <person name="Grigoriev I.V."/>
            <person name="Hibbett D.S."/>
            <person name="Martin F."/>
        </authorList>
    </citation>
    <scope>NUCLEOTIDE SEQUENCE [LARGE SCALE GENOMIC DNA]</scope>
    <source>
        <strain evidence="5 6">Koide BX008</strain>
    </source>
</reference>
<dbReference type="EMBL" id="KN818225">
    <property type="protein sequence ID" value="KIL69648.1"/>
    <property type="molecule type" value="Genomic_DNA"/>
</dbReference>
<organism evidence="5 6">
    <name type="scientific">Amanita muscaria (strain Koide BX008)</name>
    <dbReference type="NCBI Taxonomy" id="946122"/>
    <lineage>
        <taxon>Eukaryota</taxon>
        <taxon>Fungi</taxon>
        <taxon>Dikarya</taxon>
        <taxon>Basidiomycota</taxon>
        <taxon>Agaricomycotina</taxon>
        <taxon>Agaricomycetes</taxon>
        <taxon>Agaricomycetidae</taxon>
        <taxon>Agaricales</taxon>
        <taxon>Pluteineae</taxon>
        <taxon>Amanitaceae</taxon>
        <taxon>Amanita</taxon>
    </lineage>
</organism>
<dbReference type="OrthoDB" id="6256716at2759"/>
<sequence length="195" mass="22537">MQRSWPLAATNPEFSLVECPGYHEYRIENWRLARDGSGKVINGVSSLSWVDASLALALSYLWLKTTSLFFIPVLSAVLYYAWKKCSQVLSESIVVLPSLGVQLETRRGFPSFPKPLFTSRRFIPLRALQDVIINEGMHRWDIRYYLAFVEEKRPDNVCLEVAYENTLPYHDVLLHIYQGLKTQIPNPMTIRVIMK</sequence>
<dbReference type="AlphaFoldDB" id="A0A0C2XKP7"/>
<dbReference type="PANTHER" id="PTHR15231:SF1">
    <property type="entry name" value="PHOSPHATIDYLINOSITOL N-ACETYLGLUCOSAMINYLTRANSFERASE SUBUNIT H"/>
    <property type="match status" value="1"/>
</dbReference>
<dbReference type="HOGENOM" id="CLU_114240_0_0_1"/>
<dbReference type="STRING" id="946122.A0A0C2XKP7"/>